<organism evidence="3 4">
    <name type="scientific">Rhodomicrobium vannielii (strain ATCC 17100 / DSM 162 / LMG 4299 / NCIMB 10020 / ATH 3.1.1)</name>
    <dbReference type="NCBI Taxonomy" id="648757"/>
    <lineage>
        <taxon>Bacteria</taxon>
        <taxon>Pseudomonadati</taxon>
        <taxon>Pseudomonadota</taxon>
        <taxon>Alphaproteobacteria</taxon>
        <taxon>Hyphomicrobiales</taxon>
        <taxon>Hyphomicrobiaceae</taxon>
        <taxon>Rhodomicrobium</taxon>
    </lineage>
</organism>
<dbReference type="SUPFAM" id="SSF51735">
    <property type="entry name" value="NAD(P)-binding Rossmann-fold domains"/>
    <property type="match status" value="1"/>
</dbReference>
<dbReference type="OrthoDB" id="9803238at2"/>
<evidence type="ECO:0000259" key="2">
    <source>
        <dbReference type="Pfam" id="PF03721"/>
    </source>
</evidence>
<reference evidence="4" key="1">
    <citation type="journal article" date="2011" name="J. Bacteriol.">
        <title>Genome sequences of eight morphologically diverse alphaproteobacteria.</title>
        <authorList>
            <consortium name="US DOE Joint Genome Institute"/>
            <person name="Brown P.J."/>
            <person name="Kysela D.T."/>
            <person name="Buechlein A."/>
            <person name="Hemmerich C."/>
            <person name="Brun Y.V."/>
        </authorList>
    </citation>
    <scope>NUCLEOTIDE SEQUENCE [LARGE SCALE GENOMIC DNA]</scope>
    <source>
        <strain evidence="4">ATCC 17100 / ATH 3.1.1 / DSM 162 / LMG 4299</strain>
    </source>
</reference>
<sequence>MDLSDKTIGVIGLGYVGLPLAVEFGKIRSVVGFDVSAARVADLREGIDRTREVEPHELAAARYLTYTTSLEELRSCGVFIVAESR</sequence>
<dbReference type="PANTHER" id="PTHR43491">
    <property type="entry name" value="UDP-N-ACETYL-D-MANNOSAMINE DEHYDROGENASE"/>
    <property type="match status" value="1"/>
</dbReference>
<proteinExistence type="inferred from homology"/>
<dbReference type="GO" id="GO:0051287">
    <property type="term" value="F:NAD binding"/>
    <property type="evidence" value="ECO:0007669"/>
    <property type="project" value="InterPro"/>
</dbReference>
<keyword evidence="4" id="KW-1185">Reference proteome</keyword>
<dbReference type="KEGG" id="rva:Rvan_0434"/>
<dbReference type="eggNOG" id="COG0677">
    <property type="taxonomic scope" value="Bacteria"/>
</dbReference>
<dbReference type="AlphaFoldDB" id="E3I892"/>
<accession>E3I892</accession>
<feature type="domain" description="UDP-glucose/GDP-mannose dehydrogenase N-terminal" evidence="2">
    <location>
        <begin position="7"/>
        <end position="82"/>
    </location>
</feature>
<evidence type="ECO:0000256" key="1">
    <source>
        <dbReference type="ARBA" id="ARBA00006601"/>
    </source>
</evidence>
<protein>
    <submittedName>
        <fullName evidence="3">UDP-glucose/GDP-mannose dehydrogenase</fullName>
    </submittedName>
</protein>
<dbReference type="GO" id="GO:0016628">
    <property type="term" value="F:oxidoreductase activity, acting on the CH-CH group of donors, NAD or NADP as acceptor"/>
    <property type="evidence" value="ECO:0007669"/>
    <property type="project" value="InterPro"/>
</dbReference>
<dbReference type="Gene3D" id="3.40.50.720">
    <property type="entry name" value="NAD(P)-binding Rossmann-like Domain"/>
    <property type="match status" value="1"/>
</dbReference>
<gene>
    <name evidence="3" type="ordered locus">Rvan_0434</name>
</gene>
<dbReference type="HOGENOM" id="CLU_2510547_0_0_5"/>
<comment type="similarity">
    <text evidence="1">Belongs to the UDP-glucose/GDP-mannose dehydrogenase family.</text>
</comment>
<dbReference type="GO" id="GO:0016616">
    <property type="term" value="F:oxidoreductase activity, acting on the CH-OH group of donors, NAD or NADP as acceptor"/>
    <property type="evidence" value="ECO:0007669"/>
    <property type="project" value="InterPro"/>
</dbReference>
<dbReference type="PANTHER" id="PTHR43491:SF2">
    <property type="entry name" value="UDP-N-ACETYL-D-MANNOSAMINE DEHYDROGENASE"/>
    <property type="match status" value="1"/>
</dbReference>
<dbReference type="Proteomes" id="UP000001399">
    <property type="component" value="Chromosome"/>
</dbReference>
<dbReference type="GO" id="GO:0000271">
    <property type="term" value="P:polysaccharide biosynthetic process"/>
    <property type="evidence" value="ECO:0007669"/>
    <property type="project" value="InterPro"/>
</dbReference>
<dbReference type="InterPro" id="IPR001732">
    <property type="entry name" value="UDP-Glc/GDP-Man_DH_N"/>
</dbReference>
<name>E3I892_RHOVT</name>
<dbReference type="STRING" id="648757.Rvan_0434"/>
<dbReference type="InterPro" id="IPR036291">
    <property type="entry name" value="NAD(P)-bd_dom_sf"/>
</dbReference>
<dbReference type="InterPro" id="IPR028359">
    <property type="entry name" value="UDP_ManNAc/GlcNAc_DH"/>
</dbReference>
<dbReference type="Pfam" id="PF03721">
    <property type="entry name" value="UDPG_MGDP_dh_N"/>
    <property type="match status" value="1"/>
</dbReference>
<evidence type="ECO:0000313" key="4">
    <source>
        <dbReference type="Proteomes" id="UP000001399"/>
    </source>
</evidence>
<dbReference type="RefSeq" id="WP_013418122.1">
    <property type="nucleotide sequence ID" value="NC_014664.1"/>
</dbReference>
<evidence type="ECO:0000313" key="3">
    <source>
        <dbReference type="EMBL" id="ADP69717.1"/>
    </source>
</evidence>
<dbReference type="EMBL" id="CP002292">
    <property type="protein sequence ID" value="ADP69717.1"/>
    <property type="molecule type" value="Genomic_DNA"/>
</dbReference>